<dbReference type="Proteomes" id="UP001371305">
    <property type="component" value="Unassembled WGS sequence"/>
</dbReference>
<sequence length="186" mass="21958">MGGVSGVAVEKDESSNRICFMNARRIYRWKSFWLGVVVLVFLGWAWVRSMNHVDTMKLGIGSKYWTVYLSGGRMGIERTSLKSFSGRMLHHFEFSSEERVEFDRRWFPPEIVRADPLAEIARMVGRELSVEEREVEVKILRNAGLDSMTWIFAWWFVVLLYAVPWALFLGWRWRRQRDLTEVTVED</sequence>
<feature type="transmembrane region" description="Helical" evidence="1">
    <location>
        <begin position="31"/>
        <end position="47"/>
    </location>
</feature>
<feature type="transmembrane region" description="Helical" evidence="1">
    <location>
        <begin position="151"/>
        <end position="171"/>
    </location>
</feature>
<keyword evidence="1" id="KW-1133">Transmembrane helix</keyword>
<evidence type="ECO:0000313" key="3">
    <source>
        <dbReference type="Proteomes" id="UP001371305"/>
    </source>
</evidence>
<protein>
    <recommendedName>
        <fullName evidence="4">DUF3592 domain-containing protein</fullName>
    </recommendedName>
</protein>
<organism evidence="2 3">
    <name type="scientific">Luteolibacter soli</name>
    <dbReference type="NCBI Taxonomy" id="3135280"/>
    <lineage>
        <taxon>Bacteria</taxon>
        <taxon>Pseudomonadati</taxon>
        <taxon>Verrucomicrobiota</taxon>
        <taxon>Verrucomicrobiia</taxon>
        <taxon>Verrucomicrobiales</taxon>
        <taxon>Verrucomicrobiaceae</taxon>
        <taxon>Luteolibacter</taxon>
    </lineage>
</organism>
<keyword evidence="1" id="KW-0812">Transmembrane</keyword>
<dbReference type="RefSeq" id="WP_341405156.1">
    <property type="nucleotide sequence ID" value="NZ_JBBUKT010000004.1"/>
</dbReference>
<comment type="caution">
    <text evidence="2">The sequence shown here is derived from an EMBL/GenBank/DDBJ whole genome shotgun (WGS) entry which is preliminary data.</text>
</comment>
<evidence type="ECO:0000313" key="2">
    <source>
        <dbReference type="EMBL" id="MEK7951545.1"/>
    </source>
</evidence>
<dbReference type="EMBL" id="JBBUKT010000004">
    <property type="protein sequence ID" value="MEK7951545.1"/>
    <property type="molecule type" value="Genomic_DNA"/>
</dbReference>
<name>A0ABU9AVX9_9BACT</name>
<accession>A0ABU9AVX9</accession>
<proteinExistence type="predicted"/>
<evidence type="ECO:0000256" key="1">
    <source>
        <dbReference type="SAM" id="Phobius"/>
    </source>
</evidence>
<keyword evidence="1" id="KW-0472">Membrane</keyword>
<gene>
    <name evidence="2" type="ORF">WKV53_13600</name>
</gene>
<evidence type="ECO:0008006" key="4">
    <source>
        <dbReference type="Google" id="ProtNLM"/>
    </source>
</evidence>
<keyword evidence="3" id="KW-1185">Reference proteome</keyword>
<reference evidence="2 3" key="1">
    <citation type="submission" date="2024-04" db="EMBL/GenBank/DDBJ databases">
        <title>Luteolibacter sp. isolated from soil.</title>
        <authorList>
            <person name="An J."/>
        </authorList>
    </citation>
    <scope>NUCLEOTIDE SEQUENCE [LARGE SCALE GENOMIC DNA]</scope>
    <source>
        <strain evidence="2 3">Y139</strain>
    </source>
</reference>